<reference evidence="7" key="1">
    <citation type="submission" date="2009-10" db="EMBL/GenBank/DDBJ databases">
        <title>Diversity of trophic interactions inside an arsenic-rich microbial ecosystem.</title>
        <authorList>
            <person name="Bertin P.N."/>
            <person name="Heinrich-Salmeron A."/>
            <person name="Pelletier E."/>
            <person name="Goulhen-Chollet F."/>
            <person name="Arsene-Ploetze F."/>
            <person name="Gallien S."/>
            <person name="Calteau A."/>
            <person name="Vallenet D."/>
            <person name="Casiot C."/>
            <person name="Chane-Woon-Ming B."/>
            <person name="Giloteaux L."/>
            <person name="Barakat M."/>
            <person name="Bonnefoy V."/>
            <person name="Bruneel O."/>
            <person name="Chandler M."/>
            <person name="Cleiss J."/>
            <person name="Duran R."/>
            <person name="Elbaz-Poulichet F."/>
            <person name="Fonknechten N."/>
            <person name="Lauga B."/>
            <person name="Mornico D."/>
            <person name="Ortet P."/>
            <person name="Schaeffer C."/>
            <person name="Siguier P."/>
            <person name="Alexander Thil Smith A."/>
            <person name="Van Dorsselaer A."/>
            <person name="Weissenbach J."/>
            <person name="Medigue C."/>
            <person name="Le Paslier D."/>
        </authorList>
    </citation>
    <scope>NUCLEOTIDE SEQUENCE</scope>
</reference>
<dbReference type="NCBIfam" id="TIGR00585">
    <property type="entry name" value="mutl"/>
    <property type="match status" value="1"/>
</dbReference>
<evidence type="ECO:0000256" key="3">
    <source>
        <dbReference type="ARBA" id="ARBA00023204"/>
    </source>
</evidence>
<dbReference type="SMART" id="SM01340">
    <property type="entry name" value="DNA_mis_repair"/>
    <property type="match status" value="1"/>
</dbReference>
<feature type="domain" description="DNA mismatch repair protein S5" evidence="6">
    <location>
        <begin position="231"/>
        <end position="349"/>
    </location>
</feature>
<feature type="region of interest" description="Disordered" evidence="4">
    <location>
        <begin position="1"/>
        <end position="22"/>
    </location>
</feature>
<comment type="caution">
    <text evidence="7">The sequence shown here is derived from an EMBL/GenBank/DDBJ whole genome shotgun (WGS) entry which is preliminary data.</text>
</comment>
<dbReference type="PROSITE" id="PS00058">
    <property type="entry name" value="DNA_MISMATCH_REPAIR_1"/>
    <property type="match status" value="1"/>
</dbReference>
<evidence type="ECO:0000256" key="2">
    <source>
        <dbReference type="ARBA" id="ARBA00022763"/>
    </source>
</evidence>
<comment type="similarity">
    <text evidence="1">Belongs to the DNA mismatch repair MutL/HexB family.</text>
</comment>
<dbReference type="FunFam" id="3.30.565.10:FF:000003">
    <property type="entry name" value="DNA mismatch repair endonuclease MutL"/>
    <property type="match status" value="1"/>
</dbReference>
<accession>E6PSJ2</accession>
<evidence type="ECO:0000259" key="6">
    <source>
        <dbReference type="SMART" id="SM01340"/>
    </source>
</evidence>
<feature type="region of interest" description="Disordered" evidence="4">
    <location>
        <begin position="354"/>
        <end position="386"/>
    </location>
</feature>
<keyword evidence="2" id="KW-0227">DNA damage</keyword>
<dbReference type="Gene3D" id="3.30.565.10">
    <property type="entry name" value="Histidine kinase-like ATPase, C-terminal domain"/>
    <property type="match status" value="1"/>
</dbReference>
<dbReference type="InterPro" id="IPR014790">
    <property type="entry name" value="MutL_C"/>
</dbReference>
<dbReference type="CDD" id="cd16926">
    <property type="entry name" value="HATPase_MutL-MLH-PMS-like"/>
    <property type="match status" value="1"/>
</dbReference>
<dbReference type="HAMAP" id="MF_00149">
    <property type="entry name" value="DNA_mis_repair"/>
    <property type="match status" value="1"/>
</dbReference>
<dbReference type="InterPro" id="IPR020568">
    <property type="entry name" value="Ribosomal_Su5_D2-typ_SF"/>
</dbReference>
<dbReference type="GO" id="GO:0016887">
    <property type="term" value="F:ATP hydrolysis activity"/>
    <property type="evidence" value="ECO:0007669"/>
    <property type="project" value="InterPro"/>
</dbReference>
<dbReference type="InterPro" id="IPR042121">
    <property type="entry name" value="MutL_C_regsub"/>
</dbReference>
<dbReference type="SMART" id="SM00853">
    <property type="entry name" value="MutL_C"/>
    <property type="match status" value="1"/>
</dbReference>
<gene>
    <name evidence="7" type="ORF">CARN2_3375</name>
</gene>
<dbReference type="PANTHER" id="PTHR10073:SF12">
    <property type="entry name" value="DNA MISMATCH REPAIR PROTEIN MLH1"/>
    <property type="match status" value="1"/>
</dbReference>
<name>E6PSJ2_9ZZZZ</name>
<dbReference type="SUPFAM" id="SSF55874">
    <property type="entry name" value="ATPase domain of HSP90 chaperone/DNA topoisomerase II/histidine kinase"/>
    <property type="match status" value="1"/>
</dbReference>
<dbReference type="InterPro" id="IPR002099">
    <property type="entry name" value="MutL/Mlh/PMS"/>
</dbReference>
<dbReference type="Pfam" id="PF08676">
    <property type="entry name" value="MutL_C"/>
    <property type="match status" value="1"/>
</dbReference>
<evidence type="ECO:0000256" key="4">
    <source>
        <dbReference type="SAM" id="MobiDB-lite"/>
    </source>
</evidence>
<dbReference type="Pfam" id="PF13589">
    <property type="entry name" value="HATPase_c_3"/>
    <property type="match status" value="1"/>
</dbReference>
<protein>
    <submittedName>
        <fullName evidence="7">Putative DNA mismatch repair protein mutL</fullName>
    </submittedName>
</protein>
<dbReference type="GO" id="GO:0005524">
    <property type="term" value="F:ATP binding"/>
    <property type="evidence" value="ECO:0007669"/>
    <property type="project" value="InterPro"/>
</dbReference>
<dbReference type="SUPFAM" id="SSF118116">
    <property type="entry name" value="DNA mismatch repair protein MutL"/>
    <property type="match status" value="1"/>
</dbReference>
<dbReference type="Gene3D" id="3.30.1540.20">
    <property type="entry name" value="MutL, C-terminal domain, dimerisation subdomain"/>
    <property type="match status" value="1"/>
</dbReference>
<dbReference type="InterPro" id="IPR042120">
    <property type="entry name" value="MutL_C_dimsub"/>
</dbReference>
<dbReference type="SUPFAM" id="SSF54211">
    <property type="entry name" value="Ribosomal protein S5 domain 2-like"/>
    <property type="match status" value="1"/>
</dbReference>
<dbReference type="InterPro" id="IPR014762">
    <property type="entry name" value="DNA_mismatch_repair_CS"/>
</dbReference>
<dbReference type="AlphaFoldDB" id="E6PSJ2"/>
<dbReference type="PANTHER" id="PTHR10073">
    <property type="entry name" value="DNA MISMATCH REPAIR PROTEIN MLH, PMS, MUTL"/>
    <property type="match status" value="1"/>
</dbReference>
<evidence type="ECO:0000259" key="5">
    <source>
        <dbReference type="SMART" id="SM00853"/>
    </source>
</evidence>
<dbReference type="NCBIfam" id="NF000949">
    <property type="entry name" value="PRK00095.1-2"/>
    <property type="match status" value="1"/>
</dbReference>
<dbReference type="Pfam" id="PF01119">
    <property type="entry name" value="DNA_mis_repair"/>
    <property type="match status" value="1"/>
</dbReference>
<feature type="domain" description="MutL C-terminal dimerisation" evidence="5">
    <location>
        <begin position="445"/>
        <end position="588"/>
    </location>
</feature>
<dbReference type="EMBL" id="CABM01000048">
    <property type="protein sequence ID" value="CBH97899.1"/>
    <property type="molecule type" value="Genomic_DNA"/>
</dbReference>
<sequence>MVASVESPQLHADSAARDARESAPIRTLPDTLISQIAAGEVVERPASALRELLDNALDAGSSRIIVRLAQGGLDLLSVEDDGCGIPPDELALALARHATSKIATLDDLERAQSLGFRGEALAAMAAVAEVEIVSRRAGQPGASISAAAGRIGALTPAAAAQGTVVTVKRLFHDIPARRRFLKSPPTETGWCVEVFKRAAMAHPHVAFSLWQDGRASLQYAADFSPAGLQRLADVLGKAFAEHALPVQARIGPLAVHGLVCRPTAARGRAEVQQLFVNHRWVRDRVLAHGVRAAYADVLHGALQPQYALLIGLPPERVDVNVHPAKSEVRFRESQAVHQAVLHAVQQALAPALSGRADTGAGGHAADGLSSPAHPGSRPNPPFAFGQPSMLRQSALPLASMLQAYAPLGPSQAGHVADSATPNPWPSERLDRIADSAAPSQPLGQAIAQLHGIYILAQNSQGLVIVDMHAAHERVVYERLKAAWDQRSLPTQPLLIPAGFAASPQELGAVEDHAETLQALGFDLAASGPASLAVRSLPGLLGRADPVRLARAVLAELAEFGTSQTLEQRRNALLSTMACHGAVRANRQLTLGEMNALLRDMEATERSDQCNHGRPTWRQVSLDELDALFLRGR</sequence>
<dbReference type="GO" id="GO:0140664">
    <property type="term" value="F:ATP-dependent DNA damage sensor activity"/>
    <property type="evidence" value="ECO:0007669"/>
    <property type="project" value="InterPro"/>
</dbReference>
<organism evidence="7">
    <name type="scientific">mine drainage metagenome</name>
    <dbReference type="NCBI Taxonomy" id="410659"/>
    <lineage>
        <taxon>unclassified sequences</taxon>
        <taxon>metagenomes</taxon>
        <taxon>ecological metagenomes</taxon>
    </lineage>
</organism>
<dbReference type="Gene3D" id="3.30.1370.100">
    <property type="entry name" value="MutL, C-terminal domain, regulatory subdomain"/>
    <property type="match status" value="1"/>
</dbReference>
<dbReference type="InterPro" id="IPR014721">
    <property type="entry name" value="Ribsml_uS5_D2-typ_fold_subgr"/>
</dbReference>
<proteinExistence type="inferred from homology"/>
<dbReference type="GO" id="GO:0030983">
    <property type="term" value="F:mismatched DNA binding"/>
    <property type="evidence" value="ECO:0007669"/>
    <property type="project" value="InterPro"/>
</dbReference>
<dbReference type="InterPro" id="IPR036890">
    <property type="entry name" value="HATPase_C_sf"/>
</dbReference>
<dbReference type="CDD" id="cd03482">
    <property type="entry name" value="MutL_Trans_MutL"/>
    <property type="match status" value="1"/>
</dbReference>
<evidence type="ECO:0000256" key="1">
    <source>
        <dbReference type="ARBA" id="ARBA00006082"/>
    </source>
</evidence>
<dbReference type="GO" id="GO:0032300">
    <property type="term" value="C:mismatch repair complex"/>
    <property type="evidence" value="ECO:0007669"/>
    <property type="project" value="InterPro"/>
</dbReference>
<dbReference type="Gene3D" id="3.30.230.10">
    <property type="match status" value="1"/>
</dbReference>
<dbReference type="InterPro" id="IPR013507">
    <property type="entry name" value="DNA_mismatch_S5_2-like"/>
</dbReference>
<dbReference type="GO" id="GO:0006298">
    <property type="term" value="P:mismatch repair"/>
    <property type="evidence" value="ECO:0007669"/>
    <property type="project" value="InterPro"/>
</dbReference>
<evidence type="ECO:0000313" key="7">
    <source>
        <dbReference type="EMBL" id="CBH97899.1"/>
    </source>
</evidence>
<dbReference type="InterPro" id="IPR038973">
    <property type="entry name" value="MutL/Mlh/Pms-like"/>
</dbReference>
<dbReference type="InterPro" id="IPR020667">
    <property type="entry name" value="DNA_mismatch_repair_MutL"/>
</dbReference>
<keyword evidence="3" id="KW-0234">DNA repair</keyword>
<dbReference type="InterPro" id="IPR037198">
    <property type="entry name" value="MutL_C_sf"/>
</dbReference>